<dbReference type="EMBL" id="JAPTSV010000006">
    <property type="protein sequence ID" value="KAJ1527128.1"/>
    <property type="molecule type" value="Genomic_DNA"/>
</dbReference>
<name>A0AAV7XR39_9NEOP</name>
<feature type="region of interest" description="Disordered" evidence="1">
    <location>
        <begin position="285"/>
        <end position="312"/>
    </location>
</feature>
<organism evidence="2 3">
    <name type="scientific">Megalurothrips usitatus</name>
    <name type="common">bean blossom thrips</name>
    <dbReference type="NCBI Taxonomy" id="439358"/>
    <lineage>
        <taxon>Eukaryota</taxon>
        <taxon>Metazoa</taxon>
        <taxon>Ecdysozoa</taxon>
        <taxon>Arthropoda</taxon>
        <taxon>Hexapoda</taxon>
        <taxon>Insecta</taxon>
        <taxon>Pterygota</taxon>
        <taxon>Neoptera</taxon>
        <taxon>Paraneoptera</taxon>
        <taxon>Thysanoptera</taxon>
        <taxon>Terebrantia</taxon>
        <taxon>Thripoidea</taxon>
        <taxon>Thripidae</taxon>
        <taxon>Megalurothrips</taxon>
    </lineage>
</organism>
<evidence type="ECO:0000313" key="3">
    <source>
        <dbReference type="Proteomes" id="UP001075354"/>
    </source>
</evidence>
<evidence type="ECO:0000313" key="2">
    <source>
        <dbReference type="EMBL" id="KAJ1527128.1"/>
    </source>
</evidence>
<feature type="region of interest" description="Disordered" evidence="1">
    <location>
        <begin position="107"/>
        <end position="135"/>
    </location>
</feature>
<feature type="region of interest" description="Disordered" evidence="1">
    <location>
        <begin position="222"/>
        <end position="241"/>
    </location>
</feature>
<dbReference type="Proteomes" id="UP001075354">
    <property type="component" value="Chromosome 6"/>
</dbReference>
<feature type="compositionally biased region" description="Low complexity" evidence="1">
    <location>
        <begin position="222"/>
        <end position="239"/>
    </location>
</feature>
<keyword evidence="3" id="KW-1185">Reference proteome</keyword>
<reference evidence="2" key="1">
    <citation type="submission" date="2022-12" db="EMBL/GenBank/DDBJ databases">
        <title>Chromosome-level genome assembly of the bean flower thrips Megalurothrips usitatus.</title>
        <authorList>
            <person name="Ma L."/>
            <person name="Liu Q."/>
            <person name="Li H."/>
            <person name="Cai W."/>
        </authorList>
    </citation>
    <scope>NUCLEOTIDE SEQUENCE</scope>
    <source>
        <strain evidence="2">Cailab_2022a</strain>
    </source>
</reference>
<proteinExistence type="predicted"/>
<evidence type="ECO:0000256" key="1">
    <source>
        <dbReference type="SAM" id="MobiDB-lite"/>
    </source>
</evidence>
<gene>
    <name evidence="2" type="ORF">ONE63_008662</name>
</gene>
<dbReference type="AlphaFoldDB" id="A0AAV7XR39"/>
<sequence>MRSQVTPLEAVLRFGPQPRLPIGGPHHPNSVQVQAVEAAARRQRVSRLMKIRETKKHIAVLERDLTASRASLATLEREAGDEGARALARYKSPAAPALSGILLRPRQTKEKDKARASPTPAVRFAVSPRGSPLPPGARVTLSGKRARLPPPPLPIALSGAHTPPVVAVQPPSTASSRASTRVQKRIHLSGGGRGQHASCCPCWASRSGAAAADSQVELRVSTTARSGGSSTTSIRMSSRPAVSPCDGSPMLYWADCLGPAAFNFKERSPKTPVQMPVAATLVLPKGRQGKSGGRRAGGGRSAMAMCRSPSPH</sequence>
<accession>A0AAV7XR39</accession>
<protein>
    <submittedName>
        <fullName evidence="2">Uncharacterized protein</fullName>
    </submittedName>
</protein>
<comment type="caution">
    <text evidence="2">The sequence shown here is derived from an EMBL/GenBank/DDBJ whole genome shotgun (WGS) entry which is preliminary data.</text>
</comment>
<feature type="compositionally biased region" description="Gly residues" evidence="1">
    <location>
        <begin position="289"/>
        <end position="300"/>
    </location>
</feature>